<protein>
    <recommendedName>
        <fullName evidence="2">BRCT domain-containing protein</fullName>
    </recommendedName>
</protein>
<reference evidence="3" key="1">
    <citation type="submission" date="2023-03" db="EMBL/GenBank/DDBJ databases">
        <title>Massive genome expansion in bonnet fungi (Mycena s.s.) driven by repeated elements and novel gene families across ecological guilds.</title>
        <authorList>
            <consortium name="Lawrence Berkeley National Laboratory"/>
            <person name="Harder C.B."/>
            <person name="Miyauchi S."/>
            <person name="Viragh M."/>
            <person name="Kuo A."/>
            <person name="Thoen E."/>
            <person name="Andreopoulos B."/>
            <person name="Lu D."/>
            <person name="Skrede I."/>
            <person name="Drula E."/>
            <person name="Henrissat B."/>
            <person name="Morin E."/>
            <person name="Kohler A."/>
            <person name="Barry K."/>
            <person name="LaButti K."/>
            <person name="Morin E."/>
            <person name="Salamov A."/>
            <person name="Lipzen A."/>
            <person name="Mereny Z."/>
            <person name="Hegedus B."/>
            <person name="Baldrian P."/>
            <person name="Stursova M."/>
            <person name="Weitz H."/>
            <person name="Taylor A."/>
            <person name="Grigoriev I.V."/>
            <person name="Nagy L.G."/>
            <person name="Martin F."/>
            <person name="Kauserud H."/>
        </authorList>
    </citation>
    <scope>NUCLEOTIDE SEQUENCE</scope>
    <source>
        <strain evidence="3">CBHHK067</strain>
    </source>
</reference>
<dbReference type="InterPro" id="IPR001357">
    <property type="entry name" value="BRCT_dom"/>
</dbReference>
<dbReference type="PROSITE" id="PS50172">
    <property type="entry name" value="BRCT"/>
    <property type="match status" value="1"/>
</dbReference>
<feature type="compositionally biased region" description="Basic and acidic residues" evidence="1">
    <location>
        <begin position="207"/>
        <end position="222"/>
    </location>
</feature>
<evidence type="ECO:0000313" key="4">
    <source>
        <dbReference type="Proteomes" id="UP001221757"/>
    </source>
</evidence>
<feature type="region of interest" description="Disordered" evidence="1">
    <location>
        <begin position="187"/>
        <end position="222"/>
    </location>
</feature>
<gene>
    <name evidence="3" type="ORF">B0H17DRAFT_405281</name>
</gene>
<proteinExistence type="predicted"/>
<keyword evidence="4" id="KW-1185">Reference proteome</keyword>
<organism evidence="3 4">
    <name type="scientific">Mycena rosella</name>
    <name type="common">Pink bonnet</name>
    <name type="synonym">Agaricus rosellus</name>
    <dbReference type="NCBI Taxonomy" id="1033263"/>
    <lineage>
        <taxon>Eukaryota</taxon>
        <taxon>Fungi</taxon>
        <taxon>Dikarya</taxon>
        <taxon>Basidiomycota</taxon>
        <taxon>Agaricomycotina</taxon>
        <taxon>Agaricomycetes</taxon>
        <taxon>Agaricomycetidae</taxon>
        <taxon>Agaricales</taxon>
        <taxon>Marasmiineae</taxon>
        <taxon>Mycenaceae</taxon>
        <taxon>Mycena</taxon>
    </lineage>
</organism>
<name>A0AAD7CM24_MYCRO</name>
<dbReference type="AlphaFoldDB" id="A0AAD7CM24"/>
<dbReference type="EMBL" id="JARKIE010000345">
    <property type="protein sequence ID" value="KAJ7652610.1"/>
    <property type="molecule type" value="Genomic_DNA"/>
</dbReference>
<evidence type="ECO:0000259" key="2">
    <source>
        <dbReference type="PROSITE" id="PS50172"/>
    </source>
</evidence>
<sequence length="222" mass="25174">MRYADKFNRAGEADPPIQLVWEEWFWDCVEFGGRFDEVRYQARMPRPERRATDAFVPPPHEIPDLQHRTTAYDDDVDDADDGDELVLVQRLPAVTLQLWGSLKARGYEVARGSVMLSPGKAREMAVQGREEAAVAPVEGSSGSMLSNFRRANLYVAPRTTALPAPCPRARAGPHTRRPAVDRLCRLEVPPPWRDGHDDCARRHRERKDKGKGKEKAEETETM</sequence>
<dbReference type="InterPro" id="IPR036420">
    <property type="entry name" value="BRCT_dom_sf"/>
</dbReference>
<feature type="domain" description="BRCT" evidence="2">
    <location>
        <begin position="1"/>
        <end position="42"/>
    </location>
</feature>
<evidence type="ECO:0000256" key="1">
    <source>
        <dbReference type="SAM" id="MobiDB-lite"/>
    </source>
</evidence>
<dbReference type="Gene3D" id="3.40.50.10190">
    <property type="entry name" value="BRCT domain"/>
    <property type="match status" value="1"/>
</dbReference>
<dbReference type="Proteomes" id="UP001221757">
    <property type="component" value="Unassembled WGS sequence"/>
</dbReference>
<accession>A0AAD7CM24</accession>
<comment type="caution">
    <text evidence="3">The sequence shown here is derived from an EMBL/GenBank/DDBJ whole genome shotgun (WGS) entry which is preliminary data.</text>
</comment>
<evidence type="ECO:0000313" key="3">
    <source>
        <dbReference type="EMBL" id="KAJ7652610.1"/>
    </source>
</evidence>